<feature type="compositionally biased region" description="Acidic residues" evidence="5">
    <location>
        <begin position="842"/>
        <end position="856"/>
    </location>
</feature>
<feature type="compositionally biased region" description="Low complexity" evidence="5">
    <location>
        <begin position="1143"/>
        <end position="1156"/>
    </location>
</feature>
<proteinExistence type="predicted"/>
<feature type="compositionally biased region" description="Basic and acidic residues" evidence="5">
    <location>
        <begin position="1099"/>
        <end position="1113"/>
    </location>
</feature>
<dbReference type="PROSITE" id="PS50016">
    <property type="entry name" value="ZF_PHD_2"/>
    <property type="match status" value="1"/>
</dbReference>
<feature type="region of interest" description="Disordered" evidence="5">
    <location>
        <begin position="689"/>
        <end position="736"/>
    </location>
</feature>
<evidence type="ECO:0000256" key="5">
    <source>
        <dbReference type="SAM" id="MobiDB-lite"/>
    </source>
</evidence>
<dbReference type="SUPFAM" id="SSF57903">
    <property type="entry name" value="FYVE/PHD zinc finger"/>
    <property type="match status" value="1"/>
</dbReference>
<evidence type="ECO:0000256" key="3">
    <source>
        <dbReference type="ARBA" id="ARBA00022833"/>
    </source>
</evidence>
<feature type="compositionally biased region" description="Basic residues" evidence="5">
    <location>
        <begin position="908"/>
        <end position="929"/>
    </location>
</feature>
<feature type="region of interest" description="Disordered" evidence="5">
    <location>
        <begin position="1"/>
        <end position="128"/>
    </location>
</feature>
<feature type="compositionally biased region" description="Acidic residues" evidence="5">
    <location>
        <begin position="1047"/>
        <end position="1068"/>
    </location>
</feature>
<dbReference type="InterPro" id="IPR013083">
    <property type="entry name" value="Znf_RING/FYVE/PHD"/>
</dbReference>
<feature type="compositionally biased region" description="Basic residues" evidence="5">
    <location>
        <begin position="712"/>
        <end position="726"/>
    </location>
</feature>
<reference evidence="8" key="1">
    <citation type="submission" date="2016-11" db="UniProtKB">
        <authorList>
            <consortium name="WormBaseParasite"/>
        </authorList>
    </citation>
    <scope>IDENTIFICATION</scope>
</reference>
<dbReference type="CDD" id="cd15543">
    <property type="entry name" value="PHD_RSF1"/>
    <property type="match status" value="1"/>
</dbReference>
<feature type="compositionally biased region" description="Basic and acidic residues" evidence="5">
    <location>
        <begin position="804"/>
        <end position="816"/>
    </location>
</feature>
<accession>A0A1I8AIS6</accession>
<dbReference type="GO" id="GO:0008270">
    <property type="term" value="F:zinc ion binding"/>
    <property type="evidence" value="ECO:0007669"/>
    <property type="project" value="UniProtKB-KW"/>
</dbReference>
<dbReference type="Proteomes" id="UP000095287">
    <property type="component" value="Unplaced"/>
</dbReference>
<dbReference type="GO" id="GO:0045892">
    <property type="term" value="P:negative regulation of DNA-templated transcription"/>
    <property type="evidence" value="ECO:0007669"/>
    <property type="project" value="TreeGrafter"/>
</dbReference>
<keyword evidence="7" id="KW-1185">Reference proteome</keyword>
<dbReference type="WBParaSite" id="L893_g6218.t1">
    <property type="protein sequence ID" value="L893_g6218.t1"/>
    <property type="gene ID" value="L893_g6218"/>
</dbReference>
<dbReference type="InterPro" id="IPR001965">
    <property type="entry name" value="Znf_PHD"/>
</dbReference>
<name>A0A1I8AIS6_9BILA</name>
<feature type="compositionally biased region" description="Low complexity" evidence="5">
    <location>
        <begin position="1086"/>
        <end position="1095"/>
    </location>
</feature>
<evidence type="ECO:0000313" key="7">
    <source>
        <dbReference type="Proteomes" id="UP000095287"/>
    </source>
</evidence>
<feature type="region of interest" description="Disordered" evidence="5">
    <location>
        <begin position="781"/>
        <end position="1229"/>
    </location>
</feature>
<dbReference type="PANTHER" id="PTHR14296:SF16">
    <property type="entry name" value="REMODELING AND SPACING FACTOR 1"/>
    <property type="match status" value="1"/>
</dbReference>
<sequence length="1342" mass="151074">MQSSDNLKQRQKTTRTEKSRLSETFVAACTMSEETDGDLPKEIVSAEASNDSFATTATEIPPSEDTNLEPETEEGGETADDIEDDEIDEEDEEDEQEDEDEDEDNDDEPEEDTAGEEEQVKEIPPVDPEQLYSSPLYAQICSFFTRFCVTLGMKPVDFDRIERMFCVFDGGKVNRDLVELHITMLRKISMKGARMDKWELFLRKFCTMTPSLEDETRQLERLGYIELPLETKLTILNTLCCTQFDKNIKLRENVFNTYNAYELRMLPIGCDKNGLNYYYQQDSSLNVRLYTEEPDDDAGCTWKIVVRSVPELCRLINALKRKDFGVVEEENEGDTVKKEASEENGPTLDDPIPMPVIPEGSDLKAAFTKSCKRGMFVDVYQDDSVLNRRKNDKLEKKRLKAEGKFPSVEPKPEPMEEDEEEKQIKKEEKDEIEPEKELSGTPKEATPVLDEDSLLGLEDSERRILPRRSARSCALKVLTASARKAPKPKTDTPKKAEIPSEDEQDDNDDEFEDDGSDELRSSDDEFMPKSARRKLRKRAAPANGETPKKVVKKKKKQTMVFEESDESDVEEQEQKERKKATDKSLCLKCKKANKPEVLLLCDMCDDACHTFCLRPPLWYVPDDDWFCPKCNHQMLVDKLTFVYHLLREELVKKEEEDRRKAIAAEKLKREMEYIGISLNNVIPSRSGVSKAPAKVKSESEEESDVPDDGQRKSKRKALKRVMRQKTSRPSPSFYGPIVTIAEGRSRRNVTKVDYKFGAYDDLIQEAMEDIDETLPKKQAIAEAGADVRPQGGVGNKDMANIINAEKKRKAEAAEQHQEEEEEEHKPPQPKKPKAHHRKLTDLNDDDASESESDEYQASEGSVKAAEDDSDEYVPSDEARGLRGGRMVRSRSMDDFVVSDSDSDYNPSSKKKKGKKKTTPKKKKGKKSRRRYELSSDEETEEDEEEPEYMSEASSSDDNRKKKRKAAQSKWGPKPSSSEEEELEVEDMEEDVERTATGRPLRRAVKAKTIASDEEEEVEDEEEAEESPKKEQRPVGALTRINRRKSDEEDFQPEEEEEDEEEDEEEIEAEASMVKIKRISDALPDPVKVNENVKNVQEPAKVEATLEKKSEKAPVPKPAAPVVPVPTEKVANQRPPVSEPSKLQKPAQGQPARPQPQNGSGPPAVTEQQAPPPPKPAPVRRSSAGMIRPPAVSTPPTSFAAKPPVSHPQSFNIPPSTSAGAFAPPPHGAPMPRHPYAPPMHHMPFPGYYPQHPGVRYAVPQPQQYMPVHTSYGGPPPQEASWYAHQAPAPVDIYSNTYRPLQAQGPPKMEDPNGGQAGGNTGGSADSESLGHALAGAMHSDLM</sequence>
<feature type="compositionally biased region" description="Pro residues" evidence="5">
    <location>
        <begin position="1114"/>
        <end position="1123"/>
    </location>
</feature>
<protein>
    <submittedName>
        <fullName evidence="8">PHD-type domain-containing protein</fullName>
    </submittedName>
</protein>
<dbReference type="InterPro" id="IPR011011">
    <property type="entry name" value="Znf_FYVE_PHD"/>
</dbReference>
<feature type="compositionally biased region" description="Basic residues" evidence="5">
    <location>
        <begin position="827"/>
        <end position="838"/>
    </location>
</feature>
<keyword evidence="1" id="KW-0479">Metal-binding</keyword>
<evidence type="ECO:0000259" key="6">
    <source>
        <dbReference type="PROSITE" id="PS50016"/>
    </source>
</evidence>
<feature type="compositionally biased region" description="Acidic residues" evidence="5">
    <location>
        <begin position="562"/>
        <end position="571"/>
    </location>
</feature>
<feature type="compositionally biased region" description="Acidic residues" evidence="5">
    <location>
        <begin position="1011"/>
        <end position="1024"/>
    </location>
</feature>
<feature type="compositionally biased region" description="Acidic residues" evidence="5">
    <location>
        <begin position="66"/>
        <end position="119"/>
    </location>
</feature>
<dbReference type="InterPro" id="IPR019787">
    <property type="entry name" value="Znf_PHD-finger"/>
</dbReference>
<feature type="compositionally biased region" description="Acidic residues" evidence="5">
    <location>
        <begin position="499"/>
        <end position="516"/>
    </location>
</feature>
<feature type="compositionally biased region" description="Basic and acidic residues" evidence="5">
    <location>
        <begin position="517"/>
        <end position="527"/>
    </location>
</feature>
<feature type="region of interest" description="Disordered" evidence="5">
    <location>
        <begin position="397"/>
        <end position="577"/>
    </location>
</feature>
<feature type="compositionally biased region" description="Acidic residues" evidence="5">
    <location>
        <begin position="934"/>
        <end position="948"/>
    </location>
</feature>
<dbReference type="SMART" id="SM00249">
    <property type="entry name" value="PHD"/>
    <property type="match status" value="1"/>
</dbReference>
<dbReference type="InterPro" id="IPR028938">
    <property type="entry name" value="Rsf1-like"/>
</dbReference>
<organism evidence="7 8">
    <name type="scientific">Steinernema glaseri</name>
    <dbReference type="NCBI Taxonomy" id="37863"/>
    <lineage>
        <taxon>Eukaryota</taxon>
        <taxon>Metazoa</taxon>
        <taxon>Ecdysozoa</taxon>
        <taxon>Nematoda</taxon>
        <taxon>Chromadorea</taxon>
        <taxon>Rhabditida</taxon>
        <taxon>Tylenchina</taxon>
        <taxon>Panagrolaimomorpha</taxon>
        <taxon>Strongyloidoidea</taxon>
        <taxon>Steinernematidae</taxon>
        <taxon>Steinernema</taxon>
    </lineage>
</organism>
<evidence type="ECO:0000256" key="2">
    <source>
        <dbReference type="ARBA" id="ARBA00022771"/>
    </source>
</evidence>
<keyword evidence="3" id="KW-0862">Zinc</keyword>
<feature type="domain" description="PHD-type" evidence="6">
    <location>
        <begin position="583"/>
        <end position="633"/>
    </location>
</feature>
<keyword evidence="2 4" id="KW-0863">Zinc-finger</keyword>
<feature type="compositionally biased region" description="Basic residues" evidence="5">
    <location>
        <begin position="530"/>
        <end position="539"/>
    </location>
</feature>
<feature type="compositionally biased region" description="Polar residues" evidence="5">
    <location>
        <begin position="1206"/>
        <end position="1217"/>
    </location>
</feature>
<feature type="region of interest" description="Disordered" evidence="5">
    <location>
        <begin position="330"/>
        <end position="355"/>
    </location>
</feature>
<evidence type="ECO:0000313" key="8">
    <source>
        <dbReference type="WBParaSite" id="L893_g6218.t1"/>
    </source>
</evidence>
<feature type="compositionally biased region" description="Basic and acidic residues" evidence="5">
    <location>
        <begin position="488"/>
        <end position="498"/>
    </location>
</feature>
<evidence type="ECO:0000256" key="4">
    <source>
        <dbReference type="PROSITE-ProRule" id="PRU00146"/>
    </source>
</evidence>
<dbReference type="PANTHER" id="PTHR14296">
    <property type="entry name" value="REMODELING AND SPACING FACTOR 1"/>
    <property type="match status" value="1"/>
</dbReference>
<dbReference type="Gene3D" id="3.30.40.10">
    <property type="entry name" value="Zinc/RING finger domain, C3HC4 (zinc finger)"/>
    <property type="match status" value="1"/>
</dbReference>
<dbReference type="GO" id="GO:0042393">
    <property type="term" value="F:histone binding"/>
    <property type="evidence" value="ECO:0007669"/>
    <property type="project" value="TreeGrafter"/>
</dbReference>
<dbReference type="Pfam" id="PF00628">
    <property type="entry name" value="PHD"/>
    <property type="match status" value="1"/>
</dbReference>
<feature type="region of interest" description="Disordered" evidence="5">
    <location>
        <begin position="1302"/>
        <end position="1342"/>
    </location>
</feature>
<evidence type="ECO:0000256" key="1">
    <source>
        <dbReference type="ARBA" id="ARBA00022723"/>
    </source>
</evidence>
<dbReference type="GO" id="GO:0031213">
    <property type="term" value="C:RSF complex"/>
    <property type="evidence" value="ECO:0007669"/>
    <property type="project" value="InterPro"/>
</dbReference>
<feature type="compositionally biased region" description="Polar residues" evidence="5">
    <location>
        <begin position="47"/>
        <end position="58"/>
    </location>
</feature>
<feature type="compositionally biased region" description="Acidic residues" evidence="5">
    <location>
        <begin position="977"/>
        <end position="991"/>
    </location>
</feature>